<dbReference type="EMBL" id="MAYH01000048">
    <property type="protein sequence ID" value="OCA69026.1"/>
    <property type="molecule type" value="Genomic_DNA"/>
</dbReference>
<protein>
    <recommendedName>
        <fullName evidence="3">Glycolipid-binding domain-containing protein</fullName>
    </recommendedName>
</protein>
<gene>
    <name evidence="1" type="ORF">BBI01_17600</name>
</gene>
<proteinExistence type="predicted"/>
<dbReference type="OrthoDB" id="9814791at2"/>
<organism evidence="1 2">
    <name type="scientific">Chryseobacterium artocarpi</name>
    <dbReference type="NCBI Taxonomy" id="1414727"/>
    <lineage>
        <taxon>Bacteria</taxon>
        <taxon>Pseudomonadati</taxon>
        <taxon>Bacteroidota</taxon>
        <taxon>Flavobacteriia</taxon>
        <taxon>Flavobacteriales</taxon>
        <taxon>Weeksellaceae</taxon>
        <taxon>Chryseobacterium group</taxon>
        <taxon>Chryseobacterium</taxon>
    </lineage>
</organism>
<reference evidence="1 2" key="1">
    <citation type="submission" date="2016-07" db="EMBL/GenBank/DDBJ databases">
        <authorList>
            <person name="Jeong J.-J."/>
            <person name="Kim D.W."/>
            <person name="Sang M.K."/>
            <person name="Choi I.-G."/>
            <person name="Kim K.D."/>
        </authorList>
    </citation>
    <scope>NUCLEOTIDE SEQUENCE [LARGE SCALE GENOMIC DNA]</scope>
    <source>
        <strain evidence="1 2">UTM-3</strain>
    </source>
</reference>
<evidence type="ECO:0000313" key="2">
    <source>
        <dbReference type="Proteomes" id="UP000092651"/>
    </source>
</evidence>
<keyword evidence="2" id="KW-1185">Reference proteome</keyword>
<evidence type="ECO:0000313" key="1">
    <source>
        <dbReference type="EMBL" id="OCA69026.1"/>
    </source>
</evidence>
<evidence type="ECO:0008006" key="3">
    <source>
        <dbReference type="Google" id="ProtNLM"/>
    </source>
</evidence>
<dbReference type="AlphaFoldDB" id="A0A1B8ZBW8"/>
<dbReference type="SUPFAM" id="SSF159275">
    <property type="entry name" value="PA1994-like"/>
    <property type="match status" value="1"/>
</dbReference>
<dbReference type="InterPro" id="IPR009467">
    <property type="entry name" value="Glycolipid-bd_prot_put"/>
</dbReference>
<sequence>MKTLIWKGIAYQSLEYFNLKESNENYIVESRIIGSYKEQIYNVKYNLTIDNNWKIQEFNIESEVNSGKNKLTGKKLQNNWEINNVINPDFKDFIFIDISLTPFTNTLPINHLQIPEGNSQEIKVIYIDVLNNIIKPVPQLYTRISMDQYRYENLTSDFKADILVDKNGLVVNYPGLFEKTEELS</sequence>
<comment type="caution">
    <text evidence="1">The sequence shown here is derived from an EMBL/GenBank/DDBJ whole genome shotgun (WGS) entry which is preliminary data.</text>
</comment>
<dbReference type="RefSeq" id="WP_065396126.1">
    <property type="nucleotide sequence ID" value="NZ_MAYH01000048.1"/>
</dbReference>
<dbReference type="Pfam" id="PF06475">
    <property type="entry name" value="Glycolipid_bind"/>
    <property type="match status" value="1"/>
</dbReference>
<accession>A0A1B8ZBW8</accession>
<name>A0A1B8ZBW8_9FLAO</name>
<dbReference type="Proteomes" id="UP000092651">
    <property type="component" value="Unassembled WGS sequence"/>
</dbReference>